<gene>
    <name evidence="6" type="ORF">L1049_020307</name>
</gene>
<keyword evidence="7" id="KW-1185">Reference proteome</keyword>
<name>A0AAP0S7R8_LIQFO</name>
<dbReference type="Pfam" id="PF08244">
    <property type="entry name" value="Glyco_hydro_32C"/>
    <property type="match status" value="1"/>
</dbReference>
<evidence type="ECO:0000256" key="3">
    <source>
        <dbReference type="SAM" id="Phobius"/>
    </source>
</evidence>
<feature type="domain" description="Glycosyl hydrolase family 32 C-terminal" evidence="4">
    <location>
        <begin position="198"/>
        <end position="256"/>
    </location>
</feature>
<dbReference type="SUPFAM" id="SSF49899">
    <property type="entry name" value="Concanavalin A-like lectins/glucanases"/>
    <property type="match status" value="1"/>
</dbReference>
<reference evidence="6 7" key="1">
    <citation type="journal article" date="2024" name="Plant J.">
        <title>Genome sequences and population genomics reveal climatic adaptation and genomic divergence between two closely related sweetgum species.</title>
        <authorList>
            <person name="Xu W.Q."/>
            <person name="Ren C.Q."/>
            <person name="Zhang X.Y."/>
            <person name="Comes H.P."/>
            <person name="Liu X.H."/>
            <person name="Li Y.G."/>
            <person name="Kettle C.J."/>
            <person name="Jalonen R."/>
            <person name="Gaisberger H."/>
            <person name="Ma Y.Z."/>
            <person name="Qiu Y.X."/>
        </authorList>
    </citation>
    <scope>NUCLEOTIDE SEQUENCE [LARGE SCALE GENOMIC DNA]</scope>
    <source>
        <strain evidence="6">Hangzhou</strain>
    </source>
</reference>
<feature type="region of interest" description="Disordered" evidence="2">
    <location>
        <begin position="1"/>
        <end position="37"/>
    </location>
</feature>
<organism evidence="6 7">
    <name type="scientific">Liquidambar formosana</name>
    <name type="common">Formosan gum</name>
    <dbReference type="NCBI Taxonomy" id="63359"/>
    <lineage>
        <taxon>Eukaryota</taxon>
        <taxon>Viridiplantae</taxon>
        <taxon>Streptophyta</taxon>
        <taxon>Embryophyta</taxon>
        <taxon>Tracheophyta</taxon>
        <taxon>Spermatophyta</taxon>
        <taxon>Magnoliopsida</taxon>
        <taxon>eudicotyledons</taxon>
        <taxon>Gunneridae</taxon>
        <taxon>Pentapetalae</taxon>
        <taxon>Saxifragales</taxon>
        <taxon>Altingiaceae</taxon>
        <taxon>Liquidambar</taxon>
    </lineage>
</organism>
<accession>A0AAP0S7R8</accession>
<dbReference type="PANTHER" id="PTHR31953">
    <property type="entry name" value="BETA-FRUCTOFURANOSIDASE, INSOLUBLE ISOENZYME CWINV1-RELATED"/>
    <property type="match status" value="1"/>
</dbReference>
<dbReference type="GO" id="GO:0004564">
    <property type="term" value="F:beta-fructofuranosidase activity"/>
    <property type="evidence" value="ECO:0007669"/>
    <property type="project" value="UniProtKB-EC"/>
</dbReference>
<evidence type="ECO:0000256" key="1">
    <source>
        <dbReference type="ARBA" id="ARBA00012758"/>
    </source>
</evidence>
<dbReference type="Proteomes" id="UP001415857">
    <property type="component" value="Unassembled WGS sequence"/>
</dbReference>
<comment type="caution">
    <text evidence="6">The sequence shown here is derived from an EMBL/GenBank/DDBJ whole genome shotgun (WGS) entry which is preliminary data.</text>
</comment>
<keyword evidence="3" id="KW-1133">Transmembrane helix</keyword>
<keyword evidence="3" id="KW-0472">Membrane</keyword>
<evidence type="ECO:0000256" key="2">
    <source>
        <dbReference type="SAM" id="MobiDB-lite"/>
    </source>
</evidence>
<protein>
    <recommendedName>
        <fullName evidence="1">beta-fructofuranosidase</fullName>
        <ecNumber evidence="1">3.2.1.26</ecNumber>
    </recommendedName>
</protein>
<dbReference type="Gene3D" id="2.60.120.560">
    <property type="entry name" value="Exo-inulinase, domain 1"/>
    <property type="match status" value="1"/>
</dbReference>
<evidence type="ECO:0000313" key="7">
    <source>
        <dbReference type="Proteomes" id="UP001415857"/>
    </source>
</evidence>
<dbReference type="InterPro" id="IPR021792">
    <property type="entry name" value="Beta-fructofuranosidase_N"/>
</dbReference>
<evidence type="ECO:0000259" key="5">
    <source>
        <dbReference type="Pfam" id="PF11837"/>
    </source>
</evidence>
<feature type="transmembrane region" description="Helical" evidence="3">
    <location>
        <begin position="42"/>
        <end position="63"/>
    </location>
</feature>
<dbReference type="Pfam" id="PF11837">
    <property type="entry name" value="INV_N"/>
    <property type="match status" value="1"/>
</dbReference>
<proteinExistence type="predicted"/>
<dbReference type="EC" id="3.2.1.26" evidence="1"/>
<evidence type="ECO:0000259" key="4">
    <source>
        <dbReference type="Pfam" id="PF08244"/>
    </source>
</evidence>
<feature type="domain" description="Beta-fructofuranosidase N-terminal" evidence="5">
    <location>
        <begin position="21"/>
        <end position="119"/>
    </location>
</feature>
<evidence type="ECO:0000313" key="6">
    <source>
        <dbReference type="EMBL" id="KAK9292341.1"/>
    </source>
</evidence>
<dbReference type="InterPro" id="IPR050551">
    <property type="entry name" value="Fructan_Metab_Enzymes"/>
</dbReference>
<sequence>MDMHPPSTLHDPENASLISSSYTPLPSHPQPAGSPAGHRRPIGIFTAIAASVMFLMSLIGLILNQGAEPTVMQPLAPSEATSSPEYSNLVGRGVAEGVSEKSYRFVSEGSDYNWTNAMLSWQRTAYHFQPVKNWMNGGYKFPLLALLLYGTMPRVVAFDNKTRTNLLQWPVEEVESLRMNSTEFSGVDLEPGSVVPLSIGMATQVDHSVVESFGQGGRTVITSRIYPTVAIYGAARVFLFNNATEVNVTASLKIWQLNSAFIHPFPLDEM</sequence>
<dbReference type="AlphaFoldDB" id="A0AAP0S7R8"/>
<dbReference type="InterPro" id="IPR013320">
    <property type="entry name" value="ConA-like_dom_sf"/>
</dbReference>
<dbReference type="EMBL" id="JBBPBK010000001">
    <property type="protein sequence ID" value="KAK9292341.1"/>
    <property type="molecule type" value="Genomic_DNA"/>
</dbReference>
<dbReference type="InterPro" id="IPR013189">
    <property type="entry name" value="Glyco_hydro_32_C"/>
</dbReference>
<keyword evidence="3" id="KW-0812">Transmembrane</keyword>